<evidence type="ECO:0000313" key="3">
    <source>
        <dbReference type="Proteomes" id="UP001054889"/>
    </source>
</evidence>
<dbReference type="SUPFAM" id="SSF81383">
    <property type="entry name" value="F-box domain"/>
    <property type="match status" value="1"/>
</dbReference>
<dbReference type="PANTHER" id="PTHR35828:SF16">
    <property type="entry name" value="F-BOX DOMAIN-CONTAINING PROTEIN"/>
    <property type="match status" value="1"/>
</dbReference>
<sequence>MVDDKMTPASSSLPHDLIVTEIFPRLRTASSVVSCAAVCKAWRRAITDPATSRLLRPRLDRFFPNLLLGFLYGGSNLGPWRQSQSVPEASVLARWVPQC</sequence>
<dbReference type="PANTHER" id="PTHR35828">
    <property type="entry name" value="OS08G0203800 PROTEIN-RELATED"/>
    <property type="match status" value="1"/>
</dbReference>
<feature type="domain" description="F-box" evidence="1">
    <location>
        <begin position="11"/>
        <end position="49"/>
    </location>
</feature>
<proteinExistence type="predicted"/>
<organism evidence="2 3">
    <name type="scientific">Eleusine coracana subsp. coracana</name>
    <dbReference type="NCBI Taxonomy" id="191504"/>
    <lineage>
        <taxon>Eukaryota</taxon>
        <taxon>Viridiplantae</taxon>
        <taxon>Streptophyta</taxon>
        <taxon>Embryophyta</taxon>
        <taxon>Tracheophyta</taxon>
        <taxon>Spermatophyta</taxon>
        <taxon>Magnoliopsida</taxon>
        <taxon>Liliopsida</taxon>
        <taxon>Poales</taxon>
        <taxon>Poaceae</taxon>
        <taxon>PACMAD clade</taxon>
        <taxon>Chloridoideae</taxon>
        <taxon>Cynodonteae</taxon>
        <taxon>Eleusininae</taxon>
        <taxon>Eleusine</taxon>
    </lineage>
</organism>
<dbReference type="Gene3D" id="1.20.1280.50">
    <property type="match status" value="1"/>
</dbReference>
<accession>A0AAV5ETK1</accession>
<gene>
    <name evidence="2" type="primary">gb13726</name>
    <name evidence="2" type="ORF">PR202_gb13726</name>
</gene>
<name>A0AAV5ETK1_ELECO</name>
<comment type="caution">
    <text evidence="2">The sequence shown here is derived from an EMBL/GenBank/DDBJ whole genome shotgun (WGS) entry which is preliminary data.</text>
</comment>
<reference evidence="2" key="1">
    <citation type="journal article" date="2018" name="DNA Res.">
        <title>Multiple hybrid de novo genome assembly of finger millet, an orphan allotetraploid crop.</title>
        <authorList>
            <person name="Hatakeyama M."/>
            <person name="Aluri S."/>
            <person name="Balachadran M.T."/>
            <person name="Sivarajan S.R."/>
            <person name="Patrignani A."/>
            <person name="Gruter S."/>
            <person name="Poveda L."/>
            <person name="Shimizu-Inatsugi R."/>
            <person name="Baeten J."/>
            <person name="Francoijs K.J."/>
            <person name="Nataraja K.N."/>
            <person name="Reddy Y.A.N."/>
            <person name="Phadnis S."/>
            <person name="Ravikumar R.L."/>
            <person name="Schlapbach R."/>
            <person name="Sreeman S.M."/>
            <person name="Shimizu K.K."/>
        </authorList>
    </citation>
    <scope>NUCLEOTIDE SEQUENCE</scope>
</reference>
<dbReference type="Proteomes" id="UP001054889">
    <property type="component" value="Unassembled WGS sequence"/>
</dbReference>
<keyword evidence="3" id="KW-1185">Reference proteome</keyword>
<dbReference type="InterPro" id="IPR001810">
    <property type="entry name" value="F-box_dom"/>
</dbReference>
<evidence type="ECO:0000313" key="2">
    <source>
        <dbReference type="EMBL" id="GJN25842.1"/>
    </source>
</evidence>
<dbReference type="AlphaFoldDB" id="A0AAV5ETK1"/>
<dbReference type="Pfam" id="PF12937">
    <property type="entry name" value="F-box-like"/>
    <property type="match status" value="1"/>
</dbReference>
<reference evidence="2" key="2">
    <citation type="submission" date="2021-12" db="EMBL/GenBank/DDBJ databases">
        <title>Resequencing data analysis of finger millet.</title>
        <authorList>
            <person name="Hatakeyama M."/>
            <person name="Aluri S."/>
            <person name="Balachadran M.T."/>
            <person name="Sivarajan S.R."/>
            <person name="Poveda L."/>
            <person name="Shimizu-Inatsugi R."/>
            <person name="Schlapbach R."/>
            <person name="Sreeman S.M."/>
            <person name="Shimizu K.K."/>
        </authorList>
    </citation>
    <scope>NUCLEOTIDE SEQUENCE</scope>
</reference>
<dbReference type="InterPro" id="IPR036047">
    <property type="entry name" value="F-box-like_dom_sf"/>
</dbReference>
<protein>
    <recommendedName>
        <fullName evidence="1">F-box domain-containing protein</fullName>
    </recommendedName>
</protein>
<dbReference type="EMBL" id="BQKI01000078">
    <property type="protein sequence ID" value="GJN25842.1"/>
    <property type="molecule type" value="Genomic_DNA"/>
</dbReference>
<evidence type="ECO:0000259" key="1">
    <source>
        <dbReference type="Pfam" id="PF12937"/>
    </source>
</evidence>